<gene>
    <name evidence="2" type="ORF">PGLA2088_LOCUS26098</name>
</gene>
<feature type="non-terminal residue" evidence="2">
    <location>
        <position position="515"/>
    </location>
</feature>
<name>A0A813JTY3_POLGL</name>
<organism evidence="2 3">
    <name type="scientific">Polarella glacialis</name>
    <name type="common">Dinoflagellate</name>
    <dbReference type="NCBI Taxonomy" id="89957"/>
    <lineage>
        <taxon>Eukaryota</taxon>
        <taxon>Sar</taxon>
        <taxon>Alveolata</taxon>
        <taxon>Dinophyceae</taxon>
        <taxon>Suessiales</taxon>
        <taxon>Suessiaceae</taxon>
        <taxon>Polarella</taxon>
    </lineage>
</organism>
<sequence length="515" mass="54813">RGKFGWIQPAQPVDHPRYDGKIYLAEEDVQDELAGVGAPVTFFVYCDGNGLGAMNVRPSTEEAVIAAGGTPGVPAAPVAASPGKGGAKGASHAGGDRGDGYGDRGGGYGAPGGGGARGQKGGGEAKGAAYGQQQGGYSRGPHVRTGKALPHDEVLERVHTALNNAIWQATKPVMRLEKEWDQKELSKRVVKYLNKAAQPAELMTMPWHEAAQQFVENGMNGYSSACGEKPWFFELHLAPAFSAGFWEIASGSGQGVNWREVEQLLTGKYEELMDDQLLDKAIWDSAGVLLPDESIRNKLYKALKSCHEAAFKEAMNDPRRLRDLQRVEVFTRLWLEQSMGKAWQVLENNGMMSAEHVVRLFQDLLAPFGEDHPFSCVPAVLTQVIGRPPGDWPFLQEAAGQFFAASGAVPAPAKGQRRPFVAFGGGGSSKGYSEKGGYDAGKGVLKGGKSNGGDWKRQRTDGGKGGPAAHAVQSSFEEGSFTDAVEPAEFEADPVAQALMAEVAAEEAEALLGQA</sequence>
<proteinExistence type="predicted"/>
<protein>
    <submittedName>
        <fullName evidence="2">Uncharacterized protein</fullName>
    </submittedName>
</protein>
<evidence type="ECO:0000313" key="2">
    <source>
        <dbReference type="EMBL" id="CAE8688740.1"/>
    </source>
</evidence>
<feature type="compositionally biased region" description="Gly residues" evidence="1">
    <location>
        <begin position="103"/>
        <end position="125"/>
    </location>
</feature>
<dbReference type="AlphaFoldDB" id="A0A813JTY3"/>
<reference evidence="2" key="1">
    <citation type="submission" date="2021-02" db="EMBL/GenBank/DDBJ databases">
        <authorList>
            <person name="Dougan E. K."/>
            <person name="Rhodes N."/>
            <person name="Thang M."/>
            <person name="Chan C."/>
        </authorList>
    </citation>
    <scope>NUCLEOTIDE SEQUENCE</scope>
</reference>
<feature type="region of interest" description="Disordered" evidence="1">
    <location>
        <begin position="443"/>
        <end position="475"/>
    </location>
</feature>
<dbReference type="EMBL" id="CAJNNW010026952">
    <property type="protein sequence ID" value="CAE8688740.1"/>
    <property type="molecule type" value="Genomic_DNA"/>
</dbReference>
<comment type="caution">
    <text evidence="2">The sequence shown here is derived from an EMBL/GenBank/DDBJ whole genome shotgun (WGS) entry which is preliminary data.</text>
</comment>
<accession>A0A813JTY3</accession>
<feature type="region of interest" description="Disordered" evidence="1">
    <location>
        <begin position="76"/>
        <end position="140"/>
    </location>
</feature>
<evidence type="ECO:0000256" key="1">
    <source>
        <dbReference type="SAM" id="MobiDB-lite"/>
    </source>
</evidence>
<evidence type="ECO:0000313" key="3">
    <source>
        <dbReference type="Proteomes" id="UP000626109"/>
    </source>
</evidence>
<dbReference type="Proteomes" id="UP000626109">
    <property type="component" value="Unassembled WGS sequence"/>
</dbReference>